<dbReference type="InterPro" id="IPR008929">
    <property type="entry name" value="Chondroitin_lyas"/>
</dbReference>
<dbReference type="Proteomes" id="UP000195386">
    <property type="component" value="Unassembled WGS sequence"/>
</dbReference>
<evidence type="ECO:0000259" key="7">
    <source>
        <dbReference type="Pfam" id="PF02278"/>
    </source>
</evidence>
<organism evidence="9 10">
    <name type="scientific">Bacteroides clarus</name>
    <dbReference type="NCBI Taxonomy" id="626929"/>
    <lineage>
        <taxon>Bacteria</taxon>
        <taxon>Pseudomonadati</taxon>
        <taxon>Bacteroidota</taxon>
        <taxon>Bacteroidia</taxon>
        <taxon>Bacteroidales</taxon>
        <taxon>Bacteroidaceae</taxon>
        <taxon>Bacteroides</taxon>
    </lineage>
</organism>
<dbReference type="AlphaFoldDB" id="A0A1Y3YSU6"/>
<dbReference type="InterPro" id="IPR011013">
    <property type="entry name" value="Gal_mutarotase_sf_dom"/>
</dbReference>
<reference evidence="10" key="1">
    <citation type="submission" date="2017-04" db="EMBL/GenBank/DDBJ databases">
        <title>Function of individual gut microbiota members based on whole genome sequencing of pure cultures obtained from chicken caecum.</title>
        <authorList>
            <person name="Medvecky M."/>
            <person name="Cejkova D."/>
            <person name="Polansky O."/>
            <person name="Karasova D."/>
            <person name="Kubasova T."/>
            <person name="Cizek A."/>
            <person name="Rychlik I."/>
        </authorList>
    </citation>
    <scope>NUCLEOTIDE SEQUENCE [LARGE SCALE GENOMIC DNA]</scope>
    <source>
        <strain evidence="10">An43</strain>
    </source>
</reference>
<keyword evidence="5" id="KW-0456">Lyase</keyword>
<keyword evidence="4" id="KW-0106">Calcium</keyword>
<protein>
    <submittedName>
        <fullName evidence="9">Silent information regulator protein Sir2</fullName>
    </submittedName>
</protein>
<dbReference type="InterPro" id="IPR014718">
    <property type="entry name" value="GH-type_carb-bd"/>
</dbReference>
<proteinExistence type="inferred from homology"/>
<dbReference type="Gene3D" id="2.60.220.10">
    <property type="entry name" value="Polysaccharide lyase family 8-like, C-terminal"/>
    <property type="match status" value="1"/>
</dbReference>
<dbReference type="InterPro" id="IPR003159">
    <property type="entry name" value="Lyase_8_central_dom"/>
</dbReference>
<dbReference type="Pfam" id="PF02278">
    <property type="entry name" value="Lyase_8"/>
    <property type="match status" value="1"/>
</dbReference>
<accession>A0A1Y3YSU6</accession>
<comment type="caution">
    <text evidence="9">The sequence shown here is derived from an EMBL/GenBank/DDBJ whole genome shotgun (WGS) entry which is preliminary data.</text>
</comment>
<evidence type="ECO:0000313" key="9">
    <source>
        <dbReference type="EMBL" id="OUO00925.1"/>
    </source>
</evidence>
<dbReference type="PANTHER" id="PTHR38481:SF1">
    <property type="entry name" value="HYALURONATE LYASE"/>
    <property type="match status" value="1"/>
</dbReference>
<dbReference type="GO" id="GO:0016837">
    <property type="term" value="F:carbon-oxygen lyase activity, acting on polysaccharides"/>
    <property type="evidence" value="ECO:0007669"/>
    <property type="project" value="UniProtKB-ARBA"/>
</dbReference>
<comment type="cofactor">
    <cofactor evidence="1">
        <name>Ca(2+)</name>
        <dbReference type="ChEBI" id="CHEBI:29108"/>
    </cofactor>
</comment>
<dbReference type="SUPFAM" id="SSF74650">
    <property type="entry name" value="Galactose mutarotase-like"/>
    <property type="match status" value="1"/>
</dbReference>
<evidence type="ECO:0000256" key="1">
    <source>
        <dbReference type="ARBA" id="ARBA00001913"/>
    </source>
</evidence>
<evidence type="ECO:0000313" key="10">
    <source>
        <dbReference type="Proteomes" id="UP000195386"/>
    </source>
</evidence>
<evidence type="ECO:0000256" key="5">
    <source>
        <dbReference type="ARBA" id="ARBA00023239"/>
    </source>
</evidence>
<name>A0A1Y3YSU6_9BACE</name>
<feature type="chain" id="PRO_5012034116" evidence="6">
    <location>
        <begin position="25"/>
        <end position="1002"/>
    </location>
</feature>
<dbReference type="RefSeq" id="WP_087426228.1">
    <property type="nucleotide sequence ID" value="NZ_NFII01000008.1"/>
</dbReference>
<dbReference type="Pfam" id="PF02884">
    <property type="entry name" value="Lyase_8_C"/>
    <property type="match status" value="1"/>
</dbReference>
<evidence type="ECO:0000256" key="3">
    <source>
        <dbReference type="ARBA" id="ARBA00011245"/>
    </source>
</evidence>
<dbReference type="SUPFAM" id="SSF48230">
    <property type="entry name" value="Chondroitin AC/alginate lyase"/>
    <property type="match status" value="1"/>
</dbReference>
<dbReference type="SUPFAM" id="SSF49863">
    <property type="entry name" value="Hyaluronate lyase-like, C-terminal domain"/>
    <property type="match status" value="1"/>
</dbReference>
<evidence type="ECO:0000256" key="2">
    <source>
        <dbReference type="ARBA" id="ARBA00006699"/>
    </source>
</evidence>
<dbReference type="Gene3D" id="1.50.10.100">
    <property type="entry name" value="Chondroitin AC/alginate lyase"/>
    <property type="match status" value="1"/>
</dbReference>
<evidence type="ECO:0000256" key="4">
    <source>
        <dbReference type="ARBA" id="ARBA00022837"/>
    </source>
</evidence>
<dbReference type="Gene3D" id="2.70.98.10">
    <property type="match status" value="1"/>
</dbReference>
<gene>
    <name evidence="9" type="ORF">B5F97_10420</name>
</gene>
<feature type="signal peptide" evidence="6">
    <location>
        <begin position="1"/>
        <end position="24"/>
    </location>
</feature>
<dbReference type="InterPro" id="IPR038970">
    <property type="entry name" value="Lyase_8"/>
</dbReference>
<dbReference type="GO" id="GO:0030246">
    <property type="term" value="F:carbohydrate binding"/>
    <property type="evidence" value="ECO:0007669"/>
    <property type="project" value="InterPro"/>
</dbReference>
<dbReference type="GO" id="GO:0005576">
    <property type="term" value="C:extracellular region"/>
    <property type="evidence" value="ECO:0007669"/>
    <property type="project" value="InterPro"/>
</dbReference>
<keyword evidence="6" id="KW-0732">Signal</keyword>
<dbReference type="InterPro" id="IPR004103">
    <property type="entry name" value="Lyase_8_C"/>
</dbReference>
<feature type="domain" description="Polysaccharide lyase family 8 C-terminal" evidence="8">
    <location>
        <begin position="867"/>
        <end position="925"/>
    </location>
</feature>
<dbReference type="InterPro" id="IPR011071">
    <property type="entry name" value="Lyase_8-like_C"/>
</dbReference>
<comment type="similarity">
    <text evidence="2">Belongs to the polysaccharide lyase 8 family.</text>
</comment>
<dbReference type="PANTHER" id="PTHR38481">
    <property type="entry name" value="HYALURONATE LYASE"/>
    <property type="match status" value="1"/>
</dbReference>
<evidence type="ECO:0000259" key="8">
    <source>
        <dbReference type="Pfam" id="PF02884"/>
    </source>
</evidence>
<dbReference type="GO" id="GO:0005975">
    <property type="term" value="P:carbohydrate metabolic process"/>
    <property type="evidence" value="ECO:0007669"/>
    <property type="project" value="InterPro"/>
</dbReference>
<feature type="domain" description="Polysaccharide lyase family 8 central" evidence="7">
    <location>
        <begin position="581"/>
        <end position="846"/>
    </location>
</feature>
<sequence>MRNKILFLVIVLLVCPNMLLTAVAQEKVFANYFDIPVNSPEGTEVIGRIHLERNKDVLTSPIPAGYHFEILKQADGLFNLETRYDLSKRIMGVLTVAKGQSTGSAPSNHRLTIALKDGDKQLKKFNINVKVVKETLWSLFNRRYTPKTLENKRLYGRIKYSDDEVAAKIDELKNNGWKFAGLEKCYQGRPQDYVAKFDPTNDHLPTGTIEYDWEKVVNQIGGLGYSYATSKIYGPKGNPEKRKELRETLYQAILTYTNSVPVEGNEVMVDGRPIGNCTGDGFGMLQAHKMAGMQTPTHQWTLTDPLVVPVLHLMPELLKGMRNQDETCLKVHNALIRYLQIFFAEIENRRAIDNPNGRWGELQDTIYSSGAWADANLGHRSRTMLALPIIWADYNRPLTYVQYWYSDFYHDQPFKGFSYSPGWSPHGIVADVSRWMTKYNIVAHKYIQSGFQPDGTVSHHIANATDAAMVAYGFEWLTDCNNGYSYFRNTKFKIGDKYYQFQLDRLLNVYPKLFYKQRMDFLVAGRSFLDDMHRFTTKTYIQAVNSMLNAQNKGSKLNGVEELKDVCKQLKNNTFEYSGTDAYWVNEYLVHRRGENETPFYASLKLKSERTVGAEDFSKKVRRSWHMGYGILQVKVKGDEYSDKVIRNFDWHALPGLTEEWRTDPLPAKGGAQASLPGLNKISGVLADGKAGMGIYHHLPKETYSSATAFKSYHFIEDKIIALGSDIARLRPGQGNEITTFIDQTALNSPLTWCAGEEIQTVEPGQSVNLTQEIKDVCWLHQGSKGYVILPVKKLSLQIKSGKEINITDRTIADKKPNFIIAVSHGVQPGQNRDNAYRYIQLPNVSAEEMPERVEALLKDLEFTMQDGAAHAVYSDTDKTWQYAFFKPGSISVGKTTVTSNDVAQIMLRDNGAEWVLSVNNPMPDGQKQTLTFSTSAKLPAGTYTYQTKGVYPLEGETVTVTSEGKGSKVTVELPDSRDAAKYNYQSDLYAATPIIVNIPKK</sequence>
<evidence type="ECO:0000256" key="6">
    <source>
        <dbReference type="SAM" id="SignalP"/>
    </source>
</evidence>
<comment type="subunit">
    <text evidence="3">Monomer.</text>
</comment>
<dbReference type="EMBL" id="NFII01000008">
    <property type="protein sequence ID" value="OUO00925.1"/>
    <property type="molecule type" value="Genomic_DNA"/>
</dbReference>